<dbReference type="PROSITE" id="PS00523">
    <property type="entry name" value="SULFATASE_1"/>
    <property type="match status" value="1"/>
</dbReference>
<dbReference type="CDD" id="cd16031">
    <property type="entry name" value="G6S_like"/>
    <property type="match status" value="1"/>
</dbReference>
<dbReference type="KEGG" id="alq:C7Y71_005105"/>
<keyword evidence="5" id="KW-1185">Reference proteome</keyword>
<dbReference type="PANTHER" id="PTHR43108:SF6">
    <property type="entry name" value="N-SULPHOGLUCOSAMINE SULPHOHYDROLASE"/>
    <property type="match status" value="1"/>
</dbReference>
<dbReference type="InterPro" id="IPR017850">
    <property type="entry name" value="Alkaline_phosphatase_core_sf"/>
</dbReference>
<dbReference type="Gene3D" id="3.40.720.10">
    <property type="entry name" value="Alkaline Phosphatase, subunit A"/>
    <property type="match status" value="2"/>
</dbReference>
<dbReference type="PROSITE" id="PS00149">
    <property type="entry name" value="SULFATASE_2"/>
    <property type="match status" value="1"/>
</dbReference>
<dbReference type="EMBL" id="CP033459">
    <property type="protein sequence ID" value="QFQ12442.1"/>
    <property type="molecule type" value="Genomic_DNA"/>
</dbReference>
<dbReference type="OrthoDB" id="9765065at2"/>
<dbReference type="GO" id="GO:0016787">
    <property type="term" value="F:hydrolase activity"/>
    <property type="evidence" value="ECO:0007669"/>
    <property type="project" value="UniProtKB-KW"/>
</dbReference>
<protein>
    <submittedName>
        <fullName evidence="4">DUF4976 domain-containing protein</fullName>
    </submittedName>
</protein>
<dbReference type="SUPFAM" id="SSF53649">
    <property type="entry name" value="Alkaline phosphatase-like"/>
    <property type="match status" value="1"/>
</dbReference>
<gene>
    <name evidence="4" type="ORF">C7Y71_005105</name>
</gene>
<reference evidence="4 5" key="1">
    <citation type="submission" date="2018-11" db="EMBL/GenBank/DDBJ databases">
        <authorList>
            <person name="Na S.W."/>
            <person name="Baik M."/>
        </authorList>
    </citation>
    <scope>NUCLEOTIDE SEQUENCE [LARGE SCALE GENOMIC DNA]</scope>
    <source>
        <strain evidence="4 5">E39</strain>
    </source>
</reference>
<evidence type="ECO:0000259" key="3">
    <source>
        <dbReference type="Pfam" id="PF16347"/>
    </source>
</evidence>
<dbReference type="RefSeq" id="WP_111897308.1">
    <property type="nucleotide sequence ID" value="NZ_CP033459.1"/>
</dbReference>
<organism evidence="4 5">
    <name type="scientific">Pseudoprevotella muciniphila</name>
    <dbReference type="NCBI Taxonomy" id="2133944"/>
    <lineage>
        <taxon>Bacteria</taxon>
        <taxon>Pseudomonadati</taxon>
        <taxon>Bacteroidota</taxon>
        <taxon>Bacteroidia</taxon>
        <taxon>Bacteroidales</taxon>
        <taxon>Prevotellaceae</taxon>
        <taxon>Pseudoprevotella</taxon>
    </lineage>
</organism>
<dbReference type="PANTHER" id="PTHR43108">
    <property type="entry name" value="N-ACETYLGLUCOSAMINE-6-SULFATASE FAMILY MEMBER"/>
    <property type="match status" value="1"/>
</dbReference>
<evidence type="ECO:0000313" key="5">
    <source>
        <dbReference type="Proteomes" id="UP000249375"/>
    </source>
</evidence>
<keyword evidence="2" id="KW-0378">Hydrolase</keyword>
<proteinExistence type="inferred from homology"/>
<dbReference type="InterPro" id="IPR024607">
    <property type="entry name" value="Sulfatase_CS"/>
</dbReference>
<evidence type="ECO:0000313" key="4">
    <source>
        <dbReference type="EMBL" id="QFQ12442.1"/>
    </source>
</evidence>
<evidence type="ECO:0000256" key="2">
    <source>
        <dbReference type="ARBA" id="ARBA00022801"/>
    </source>
</evidence>
<dbReference type="InterPro" id="IPR032506">
    <property type="entry name" value="SGSH_C"/>
</dbReference>
<evidence type="ECO:0000256" key="1">
    <source>
        <dbReference type="ARBA" id="ARBA00008779"/>
    </source>
</evidence>
<dbReference type="Proteomes" id="UP000249375">
    <property type="component" value="Chromosome"/>
</dbReference>
<feature type="domain" description="N-sulphoglucosamine sulphohydrolase C-terminal" evidence="3">
    <location>
        <begin position="369"/>
        <end position="522"/>
    </location>
</feature>
<accession>A0A5P8E683</accession>
<comment type="similarity">
    <text evidence="1">Belongs to the sulfatase family.</text>
</comment>
<dbReference type="Pfam" id="PF16347">
    <property type="entry name" value="SGSH_C"/>
    <property type="match status" value="1"/>
</dbReference>
<dbReference type="AlphaFoldDB" id="A0A5P8E683"/>
<name>A0A5P8E683_9BACT</name>
<sequence>MKKTFFIVGSMLPLVAAAQRYNVVYIMTDDHTAQMMSCYDRTNVETPNLDRIARDGVRFTRSYVANSLSGPSRACMLTGKHSHKNGFTNNEHGIFDGSQQTMPKLMREAGYQTAIIGKWHLVSTPTGFDYWDILPAQGNYYNPDFIRMDSRKPDGVTYVEKGYLTNIITDKSINWLEKQRDRSKPFILFVHHKACHRDWLPELKYLREYEDKTFSLPENFYDDFEGREAAAAQEMHIGKDMDIIYDVKMDSPDMKTRLSGSYRNMVSRLDKEDLRKYDFFYDSLTVEFLKEYPDYKELQKELETKKPSEYSARAKQFCEFKFQRYMRDYAKIVKSLDDNVGRFLDYLKQSGLSDSTLVVYTSDQGFYMGEHGWFDKRFMYEESFATPLVMQFPASLSTRRGDITEMVQNIDYAPTFLELAGAKIPEDIQGESLLPLIKGEHPKKWRKSLYYHYYEYPAEHAVKRHYGVATDRYKLMHFYNDNDQWELYDRQADPREMHNIYGQPGTEKVTKELKKELKKLQIQYDDPILERYPL</sequence>